<reference evidence="2 3" key="1">
    <citation type="submission" date="2021-03" db="EMBL/GenBank/DDBJ databases">
        <title>Sequencing the genomes of 1000 actinobacteria strains.</title>
        <authorList>
            <person name="Klenk H.-P."/>
        </authorList>
    </citation>
    <scope>NUCLEOTIDE SEQUENCE [LARGE SCALE GENOMIC DNA]</scope>
    <source>
        <strain evidence="2 3">DSM 20168</strain>
    </source>
</reference>
<gene>
    <name evidence="2" type="ORF">JOF39_001741</name>
</gene>
<evidence type="ECO:0000313" key="2">
    <source>
        <dbReference type="EMBL" id="MBP2398660.1"/>
    </source>
</evidence>
<sequence length="97" mass="10776">MHDQDAQRAQFISSNAKAREIFLEGYERGYKAAMDELDDRIGLALVSQSYLDDPAGYQRRFAKSAANAVDVYAARQAMGTHNTGPEPKPLYPLRLVG</sequence>
<evidence type="ECO:0000313" key="3">
    <source>
        <dbReference type="Proteomes" id="UP001195422"/>
    </source>
</evidence>
<dbReference type="RefSeq" id="WP_188947449.1">
    <property type="nucleotide sequence ID" value="NZ_BMPH01000003.1"/>
</dbReference>
<dbReference type="EMBL" id="JAGIOJ010000001">
    <property type="protein sequence ID" value="MBP2398660.1"/>
    <property type="molecule type" value="Genomic_DNA"/>
</dbReference>
<comment type="caution">
    <text evidence="2">The sequence shown here is derived from an EMBL/GenBank/DDBJ whole genome shotgun (WGS) entry which is preliminary data.</text>
</comment>
<evidence type="ECO:0000256" key="1">
    <source>
        <dbReference type="SAM" id="MobiDB-lite"/>
    </source>
</evidence>
<protein>
    <submittedName>
        <fullName evidence="2">Uncharacterized protein</fullName>
    </submittedName>
</protein>
<keyword evidence="3" id="KW-1185">Reference proteome</keyword>
<name>A0ABS4XQP0_GLUPR</name>
<accession>A0ABS4XQP0</accession>
<organism evidence="2 3">
    <name type="scientific">Glutamicibacter protophormiae</name>
    <name type="common">Brevibacterium protophormiae</name>
    <dbReference type="NCBI Taxonomy" id="37930"/>
    <lineage>
        <taxon>Bacteria</taxon>
        <taxon>Bacillati</taxon>
        <taxon>Actinomycetota</taxon>
        <taxon>Actinomycetes</taxon>
        <taxon>Micrococcales</taxon>
        <taxon>Micrococcaceae</taxon>
        <taxon>Glutamicibacter</taxon>
    </lineage>
</organism>
<dbReference type="Proteomes" id="UP001195422">
    <property type="component" value="Unassembled WGS sequence"/>
</dbReference>
<proteinExistence type="predicted"/>
<feature type="region of interest" description="Disordered" evidence="1">
    <location>
        <begin position="77"/>
        <end position="97"/>
    </location>
</feature>